<reference evidence="1 2" key="1">
    <citation type="submission" date="2021-03" db="EMBL/GenBank/DDBJ databases">
        <title>Thiomicrorhabdus sp.nov.,novel sulfur-oxidizing bacteria isolated from coastal sediment.</title>
        <authorList>
            <person name="Liu X."/>
        </authorList>
    </citation>
    <scope>NUCLEOTIDE SEQUENCE [LARGE SCALE GENOMIC DNA]</scope>
    <source>
        <strain evidence="1 2">6S2-11</strain>
    </source>
</reference>
<dbReference type="EMBL" id="JAGETV010000009">
    <property type="protein sequence ID" value="MBO1927275.1"/>
    <property type="molecule type" value="Genomic_DNA"/>
</dbReference>
<keyword evidence="2" id="KW-1185">Reference proteome</keyword>
<dbReference type="Proteomes" id="UP000664835">
    <property type="component" value="Unassembled WGS sequence"/>
</dbReference>
<protein>
    <submittedName>
        <fullName evidence="1">Uncharacterized protein</fullName>
    </submittedName>
</protein>
<sequence>MKNSILNRQNCILKVCGKHGLVFKARHDDIEYLQHIAEELLAVQQSDFTSYEIHISTHANEEMTEPEHLLHIDAEQLRYNY</sequence>
<name>A0ABS3Q4K8_9GAMM</name>
<dbReference type="RefSeq" id="WP_208149022.1">
    <property type="nucleotide sequence ID" value="NZ_JAGETV010000009.1"/>
</dbReference>
<gene>
    <name evidence="1" type="ORF">J3998_06760</name>
</gene>
<proteinExistence type="predicted"/>
<evidence type="ECO:0000313" key="1">
    <source>
        <dbReference type="EMBL" id="MBO1927275.1"/>
    </source>
</evidence>
<comment type="caution">
    <text evidence="1">The sequence shown here is derived from an EMBL/GenBank/DDBJ whole genome shotgun (WGS) entry which is preliminary data.</text>
</comment>
<organism evidence="1 2">
    <name type="scientific">Thiomicrorhabdus marina</name>
    <dbReference type="NCBI Taxonomy" id="2818442"/>
    <lineage>
        <taxon>Bacteria</taxon>
        <taxon>Pseudomonadati</taxon>
        <taxon>Pseudomonadota</taxon>
        <taxon>Gammaproteobacteria</taxon>
        <taxon>Thiotrichales</taxon>
        <taxon>Piscirickettsiaceae</taxon>
        <taxon>Thiomicrorhabdus</taxon>
    </lineage>
</organism>
<evidence type="ECO:0000313" key="2">
    <source>
        <dbReference type="Proteomes" id="UP000664835"/>
    </source>
</evidence>
<accession>A0ABS3Q4K8</accession>